<dbReference type="SUPFAM" id="SSF53335">
    <property type="entry name" value="S-adenosyl-L-methionine-dependent methyltransferases"/>
    <property type="match status" value="1"/>
</dbReference>
<dbReference type="Pfam" id="PF13649">
    <property type="entry name" value="Methyltransf_25"/>
    <property type="match status" value="1"/>
</dbReference>
<evidence type="ECO:0000313" key="5">
    <source>
        <dbReference type="Proteomes" id="UP000296706"/>
    </source>
</evidence>
<dbReference type="EMBL" id="CP031310">
    <property type="protein sequence ID" value="QCC51800.1"/>
    <property type="molecule type" value="Genomic_DNA"/>
</dbReference>
<evidence type="ECO:0000259" key="3">
    <source>
        <dbReference type="Pfam" id="PF13649"/>
    </source>
</evidence>
<dbReference type="RefSeq" id="WP_049994587.1">
    <property type="nucleotide sequence ID" value="NZ_CP031310.1"/>
</dbReference>
<feature type="domain" description="Methyltransferase" evidence="3">
    <location>
        <begin position="39"/>
        <end position="128"/>
    </location>
</feature>
<dbReference type="Gene3D" id="3.40.50.150">
    <property type="entry name" value="Vaccinia Virus protein VP39"/>
    <property type="match status" value="1"/>
</dbReference>
<name>A0A4D6HDB9_9EURY</name>
<sequence>MTADANQWDPDDYDERHSFVYERSVDLLEVLDPQPGERVLDLGCGTGHLTHDIAERGADAVGIDADPEMIAQARETYPDLDFRLADARKFTLESAVEAVFSNAALHWIPGVDHDAVLDHVADALAADGRFVAELGGHGNVASITSALEAELTARGHDFEHPWYFPSTGAYASRLEQAGFEVQNVRLFDRPTTLEGEDGLRNWIEMFGDSFFEGVSDEECEAILDGVAGRLRESHYDGEDWTADYRRLRVRAVLD</sequence>
<dbReference type="GeneID" id="39848475"/>
<dbReference type="PANTHER" id="PTHR43861">
    <property type="entry name" value="TRANS-ACONITATE 2-METHYLTRANSFERASE-RELATED"/>
    <property type="match status" value="1"/>
</dbReference>
<gene>
    <name evidence="4" type="ORF">DV733_11385</name>
</gene>
<evidence type="ECO:0000256" key="2">
    <source>
        <dbReference type="ARBA" id="ARBA00022679"/>
    </source>
</evidence>
<dbReference type="OrthoDB" id="11691at2157"/>
<dbReference type="InterPro" id="IPR041698">
    <property type="entry name" value="Methyltransf_25"/>
</dbReference>
<dbReference type="Proteomes" id="UP000296706">
    <property type="component" value="Chromosome"/>
</dbReference>
<protein>
    <submittedName>
        <fullName evidence="4">Methyltransferase domain-containing protein</fullName>
    </submittedName>
</protein>
<organism evidence="4 5">
    <name type="scientific">Halapricum salinum</name>
    <dbReference type="NCBI Taxonomy" id="1457250"/>
    <lineage>
        <taxon>Archaea</taxon>
        <taxon>Methanobacteriati</taxon>
        <taxon>Methanobacteriota</taxon>
        <taxon>Stenosarchaea group</taxon>
        <taxon>Halobacteria</taxon>
        <taxon>Halobacteriales</taxon>
        <taxon>Haloarculaceae</taxon>
        <taxon>Halapricum</taxon>
    </lineage>
</organism>
<keyword evidence="5" id="KW-1185">Reference proteome</keyword>
<dbReference type="InterPro" id="IPR029063">
    <property type="entry name" value="SAM-dependent_MTases_sf"/>
</dbReference>
<evidence type="ECO:0000313" key="4">
    <source>
        <dbReference type="EMBL" id="QCC51800.1"/>
    </source>
</evidence>
<proteinExistence type="predicted"/>
<keyword evidence="2 4" id="KW-0808">Transferase</keyword>
<dbReference type="KEGG" id="hsn:DV733_11385"/>
<accession>A0A4D6HDB9</accession>
<dbReference type="GO" id="GO:0008168">
    <property type="term" value="F:methyltransferase activity"/>
    <property type="evidence" value="ECO:0007669"/>
    <property type="project" value="UniProtKB-KW"/>
</dbReference>
<dbReference type="PANTHER" id="PTHR43861:SF1">
    <property type="entry name" value="TRANS-ACONITATE 2-METHYLTRANSFERASE"/>
    <property type="match status" value="1"/>
</dbReference>
<dbReference type="GO" id="GO:0032259">
    <property type="term" value="P:methylation"/>
    <property type="evidence" value="ECO:0007669"/>
    <property type="project" value="UniProtKB-KW"/>
</dbReference>
<dbReference type="CDD" id="cd02440">
    <property type="entry name" value="AdoMet_MTases"/>
    <property type="match status" value="1"/>
</dbReference>
<keyword evidence="1 4" id="KW-0489">Methyltransferase</keyword>
<reference evidence="4 5" key="1">
    <citation type="journal article" date="2019" name="Nat. Commun.">
        <title>A new type of DNA phosphorothioation-based antiviral system in archaea.</title>
        <authorList>
            <person name="Xiong L."/>
            <person name="Liu S."/>
            <person name="Chen S."/>
            <person name="Xiao Y."/>
            <person name="Zhu B."/>
            <person name="Gao Y."/>
            <person name="Zhang Y."/>
            <person name="Chen B."/>
            <person name="Luo J."/>
            <person name="Deng Z."/>
            <person name="Chen X."/>
            <person name="Wang L."/>
            <person name="Chen S."/>
        </authorList>
    </citation>
    <scope>NUCLEOTIDE SEQUENCE [LARGE SCALE GENOMIC DNA]</scope>
    <source>
        <strain evidence="4 5">CBA1105</strain>
    </source>
</reference>
<dbReference type="STRING" id="1457250.GCA_000755225_00612"/>
<dbReference type="AlphaFoldDB" id="A0A4D6HDB9"/>
<evidence type="ECO:0000256" key="1">
    <source>
        <dbReference type="ARBA" id="ARBA00022603"/>
    </source>
</evidence>